<gene>
    <name evidence="6" type="ORF">EVA_04467</name>
</gene>
<evidence type="ECO:0000256" key="1">
    <source>
        <dbReference type="ARBA" id="ARBA00005054"/>
    </source>
</evidence>
<dbReference type="EC" id="2.1.2.2" evidence="2"/>
<protein>
    <recommendedName>
        <fullName evidence="2">phosphoribosylglycinamide formyltransferase 1</fullName>
        <ecNumber evidence="2">2.1.2.2</ecNumber>
    </recommendedName>
</protein>
<dbReference type="SUPFAM" id="SSF53328">
    <property type="entry name" value="Formyltransferase"/>
    <property type="match status" value="1"/>
</dbReference>
<comment type="pathway">
    <text evidence="1">Purine metabolism; IMP biosynthesis via de novo pathway; N(2)-formyl-N(1)-(5-phospho-D-ribosyl)glycinamide from N(1)-(5-phospho-D-ribosyl)glycinamide (10-formyl THF route): step 1/1.</text>
</comment>
<dbReference type="HAMAP" id="MF_01930">
    <property type="entry name" value="PurN"/>
    <property type="match status" value="1"/>
</dbReference>
<name>J9GJI6_9ZZZZ</name>
<dbReference type="EMBL" id="AMCI01000885">
    <property type="protein sequence ID" value="EJX07409.1"/>
    <property type="molecule type" value="Genomic_DNA"/>
</dbReference>
<dbReference type="GO" id="GO:0004644">
    <property type="term" value="F:phosphoribosylglycinamide formyltransferase activity"/>
    <property type="evidence" value="ECO:0007669"/>
    <property type="project" value="UniProtKB-EC"/>
</dbReference>
<comment type="caution">
    <text evidence="6">The sequence shown here is derived from an EMBL/GenBank/DDBJ whole genome shotgun (WGS) entry which is preliminary data.</text>
</comment>
<evidence type="ECO:0000259" key="5">
    <source>
        <dbReference type="Pfam" id="PF00551"/>
    </source>
</evidence>
<keyword evidence="3 6" id="KW-0808">Transferase</keyword>
<sequence>MCTRKKKTMKKIAILASGEGTNAAQMVLYFREKQSAEVALVLTNRADAGVCRRMERLQVPLRHVSALEFKEGKALAVLHEFHIDFLVLAGFLLKVPDSILQAYPGQIVNIHPALLPKFGGKGMYGNHVHQAVLAAGETESGITIHRIDAQYDQGDILFQATCPVKPDDTPDTLAARVHQLEYTYYPAVVEAVILGKSPLI</sequence>
<dbReference type="InterPro" id="IPR036477">
    <property type="entry name" value="Formyl_transf_N_sf"/>
</dbReference>
<accession>J9GJI6</accession>
<dbReference type="CDD" id="cd08645">
    <property type="entry name" value="FMT_core_GART"/>
    <property type="match status" value="1"/>
</dbReference>
<reference evidence="6" key="1">
    <citation type="journal article" date="2012" name="PLoS ONE">
        <title>Gene sets for utilization of primary and secondary nutrition supplies in the distal gut of endangered iberian lynx.</title>
        <authorList>
            <person name="Alcaide M."/>
            <person name="Messina E."/>
            <person name="Richter M."/>
            <person name="Bargiela R."/>
            <person name="Peplies J."/>
            <person name="Huws S.A."/>
            <person name="Newbold C.J."/>
            <person name="Golyshin P.N."/>
            <person name="Simon M.A."/>
            <person name="Lopez G."/>
            <person name="Yakimov M.M."/>
            <person name="Ferrer M."/>
        </authorList>
    </citation>
    <scope>NUCLEOTIDE SEQUENCE</scope>
</reference>
<keyword evidence="4" id="KW-0658">Purine biosynthesis</keyword>
<dbReference type="GO" id="GO:0006189">
    <property type="term" value="P:'de novo' IMP biosynthetic process"/>
    <property type="evidence" value="ECO:0007669"/>
    <property type="project" value="InterPro"/>
</dbReference>
<proteinExistence type="inferred from homology"/>
<dbReference type="AlphaFoldDB" id="J9GJI6"/>
<evidence type="ECO:0000256" key="4">
    <source>
        <dbReference type="ARBA" id="ARBA00022755"/>
    </source>
</evidence>
<evidence type="ECO:0000256" key="2">
    <source>
        <dbReference type="ARBA" id="ARBA00012254"/>
    </source>
</evidence>
<dbReference type="InterPro" id="IPR002376">
    <property type="entry name" value="Formyl_transf_N"/>
</dbReference>
<dbReference type="Pfam" id="PF00551">
    <property type="entry name" value="Formyl_trans_N"/>
    <property type="match status" value="1"/>
</dbReference>
<dbReference type="Gene3D" id="3.40.50.170">
    <property type="entry name" value="Formyl transferase, N-terminal domain"/>
    <property type="match status" value="1"/>
</dbReference>
<dbReference type="PANTHER" id="PTHR43369:SF2">
    <property type="entry name" value="PHOSPHORIBOSYLGLYCINAMIDE FORMYLTRANSFERASE"/>
    <property type="match status" value="1"/>
</dbReference>
<dbReference type="GO" id="GO:0005829">
    <property type="term" value="C:cytosol"/>
    <property type="evidence" value="ECO:0007669"/>
    <property type="project" value="TreeGrafter"/>
</dbReference>
<evidence type="ECO:0000256" key="3">
    <source>
        <dbReference type="ARBA" id="ARBA00022679"/>
    </source>
</evidence>
<organism evidence="6">
    <name type="scientific">gut metagenome</name>
    <dbReference type="NCBI Taxonomy" id="749906"/>
    <lineage>
        <taxon>unclassified sequences</taxon>
        <taxon>metagenomes</taxon>
        <taxon>organismal metagenomes</taxon>
    </lineage>
</organism>
<dbReference type="InterPro" id="IPR004607">
    <property type="entry name" value="GART"/>
</dbReference>
<evidence type="ECO:0000313" key="6">
    <source>
        <dbReference type="EMBL" id="EJX07409.1"/>
    </source>
</evidence>
<feature type="domain" description="Formyl transferase N-terminal" evidence="5">
    <location>
        <begin position="10"/>
        <end position="189"/>
    </location>
</feature>
<dbReference type="PANTHER" id="PTHR43369">
    <property type="entry name" value="PHOSPHORIBOSYLGLYCINAMIDE FORMYLTRANSFERASE"/>
    <property type="match status" value="1"/>
</dbReference>